<proteinExistence type="predicted"/>
<evidence type="ECO:0000313" key="2">
    <source>
        <dbReference type="EMBL" id="VBB69500.1"/>
    </source>
</evidence>
<accession>A0A484H7D6</accession>
<sequence>MQLDESAPVFYPAETDTTSNAKRGLQGTRFGNIKRVS</sequence>
<feature type="region of interest" description="Disordered" evidence="1">
    <location>
        <begin position="1"/>
        <end position="37"/>
    </location>
</feature>
<organism evidence="2">
    <name type="scientific">invertebrate metagenome</name>
    <dbReference type="NCBI Taxonomy" id="1711999"/>
    <lineage>
        <taxon>unclassified sequences</taxon>
        <taxon>metagenomes</taxon>
        <taxon>organismal metagenomes</taxon>
    </lineage>
</organism>
<protein>
    <submittedName>
        <fullName evidence="2">Uncharacterized protein</fullName>
    </submittedName>
</protein>
<evidence type="ECO:0000256" key="1">
    <source>
        <dbReference type="SAM" id="MobiDB-lite"/>
    </source>
</evidence>
<name>A0A484H7D6_9ZZZZ</name>
<dbReference type="AlphaFoldDB" id="A0A484H7D6"/>
<gene>
    <name evidence="2" type="ORF">RIEGSTA812A_PEG_973</name>
</gene>
<reference evidence="2" key="1">
    <citation type="submission" date="2018-10" db="EMBL/GenBank/DDBJ databases">
        <authorList>
            <person name="Gruber-Vodicka H."/>
            <person name="Jaeckle O."/>
        </authorList>
    </citation>
    <scope>NUCLEOTIDE SEQUENCE</scope>
</reference>
<dbReference type="EMBL" id="LR026963">
    <property type="protein sequence ID" value="VBB69500.1"/>
    <property type="molecule type" value="Genomic_DNA"/>
</dbReference>